<dbReference type="AlphaFoldDB" id="A0A537K215"/>
<dbReference type="PANTHER" id="PTHR11060">
    <property type="entry name" value="PROTEIN MEMO1"/>
    <property type="match status" value="1"/>
</dbReference>
<gene>
    <name evidence="2" type="primary">amrB</name>
    <name evidence="2" type="ORF">E6H00_08590</name>
</gene>
<dbReference type="PANTHER" id="PTHR11060:SF0">
    <property type="entry name" value="PROTEIN MEMO1"/>
    <property type="match status" value="1"/>
</dbReference>
<sequence>MPVPKLRPLDLVAGEWQGRRAVYARDYEGLLESPVLLPLPVFLVALLLDGRREIIEVQGEYARLTGGTILPRGDLDRIIQDLDAHHLLETPRLAQRRRDVEQAYRAAPHRAPAHAGVSYPADPAALAATLEGFLSAAAIGRPGGDGDPAPARRPRGLLAPHIDFLRGGPTYGRAYGAVGEIPAGTCAVVVGVAHAGPPAPYVLTTKGYATPGRVIEVDRPLLDAVASRYPFDAMTHEAVHRTEHSIEFQVLFLDHLAGGRPLTILPVLCSSFEPLCGRASPSQLGEVESFIAALRDAIAEAERPVIVVGGVDLSHVGPRFGDAEAVGPTLAAAARADDLAALDRAVAGDAEGFWQTVMADGNRRRVCGLSAIYTVLRLLTPTRGHLLAYNQGEDPAGGMVGFAAAVFGEVRADDGACAGSDG</sequence>
<dbReference type="Pfam" id="PF01875">
    <property type="entry name" value="Memo"/>
    <property type="match status" value="1"/>
</dbReference>
<accession>A0A537K215</accession>
<evidence type="ECO:0000313" key="2">
    <source>
        <dbReference type="EMBL" id="TMI89800.1"/>
    </source>
</evidence>
<dbReference type="InterPro" id="IPR002737">
    <property type="entry name" value="MEMO1_fam"/>
</dbReference>
<reference evidence="2 3" key="1">
    <citation type="journal article" date="2019" name="Nat. Microbiol.">
        <title>Mediterranean grassland soil C-N compound turnover is dependent on rainfall and depth, and is mediated by genomically divergent microorganisms.</title>
        <authorList>
            <person name="Diamond S."/>
            <person name="Andeer P.F."/>
            <person name="Li Z."/>
            <person name="Crits-Christoph A."/>
            <person name="Burstein D."/>
            <person name="Anantharaman K."/>
            <person name="Lane K.R."/>
            <person name="Thomas B.C."/>
            <person name="Pan C."/>
            <person name="Northen T.R."/>
            <person name="Banfield J.F."/>
        </authorList>
    </citation>
    <scope>NUCLEOTIDE SEQUENCE [LARGE SCALE GENOMIC DNA]</scope>
    <source>
        <strain evidence="2">NP_3</strain>
    </source>
</reference>
<organism evidence="2 3">
    <name type="scientific">Candidatus Segetimicrobium genomatis</name>
    <dbReference type="NCBI Taxonomy" id="2569760"/>
    <lineage>
        <taxon>Bacteria</taxon>
        <taxon>Bacillati</taxon>
        <taxon>Candidatus Sysuimicrobiota</taxon>
        <taxon>Candidatus Sysuimicrobiia</taxon>
        <taxon>Candidatus Sysuimicrobiales</taxon>
        <taxon>Candidatus Segetimicrobiaceae</taxon>
        <taxon>Candidatus Segetimicrobium</taxon>
    </lineage>
</organism>
<comment type="caution">
    <text evidence="2">The sequence shown here is derived from an EMBL/GenBank/DDBJ whole genome shotgun (WGS) entry which is preliminary data.</text>
</comment>
<evidence type="ECO:0000313" key="3">
    <source>
        <dbReference type="Proteomes" id="UP000318509"/>
    </source>
</evidence>
<dbReference type="NCBIfam" id="TIGR04336">
    <property type="entry name" value="AmmeMemoSam_B"/>
    <property type="match status" value="1"/>
</dbReference>
<dbReference type="CDD" id="cd07361">
    <property type="entry name" value="MEMO_like"/>
    <property type="match status" value="1"/>
</dbReference>
<protein>
    <submittedName>
        <fullName evidence="2">AmmeMemoRadiSam system protein B</fullName>
    </submittedName>
</protein>
<name>A0A537K215_9BACT</name>
<proteinExistence type="inferred from homology"/>
<dbReference type="Gene3D" id="3.40.830.10">
    <property type="entry name" value="LigB-like"/>
    <property type="match status" value="1"/>
</dbReference>
<dbReference type="EMBL" id="VBAK01000118">
    <property type="protein sequence ID" value="TMI89800.1"/>
    <property type="molecule type" value="Genomic_DNA"/>
</dbReference>
<dbReference type="Proteomes" id="UP000318509">
    <property type="component" value="Unassembled WGS sequence"/>
</dbReference>
<comment type="similarity">
    <text evidence="1">Belongs to the MEMO1 family.</text>
</comment>
<evidence type="ECO:0000256" key="1">
    <source>
        <dbReference type="ARBA" id="ARBA00006315"/>
    </source>
</evidence>